<evidence type="ECO:0000313" key="1">
    <source>
        <dbReference type="EMBL" id="GJJ10756.1"/>
    </source>
</evidence>
<evidence type="ECO:0000313" key="2">
    <source>
        <dbReference type="Proteomes" id="UP001050691"/>
    </source>
</evidence>
<dbReference type="Proteomes" id="UP001050691">
    <property type="component" value="Unassembled WGS sequence"/>
</dbReference>
<dbReference type="AlphaFoldDB" id="A0AAV5A802"/>
<keyword evidence="2" id="KW-1185">Reference proteome</keyword>
<proteinExistence type="predicted"/>
<sequence length="345" mass="40134">MSLLSNDSLLDSMKLPTELLDTIADNVTETADLLSLGLTCKYLAKSIFHHKLFYHTISESWYQPNLWHHLITNPEISSHIRRLHITRGAPNRKMRLQVDLCKNHPYIRPENVEPRIWINQLLARALCQMVNLKALVWLFEETPILDANSDIGKDYPNLRILKQLFFVLAPPRPLEKIIGFPTGVKVRDHLESFEYICQSTLRIISIAAESIDQLTNFAVHFPNVECIDMRRSGILRYINNKPNKMKSTLSGLSGFRRLRVVLGIQLWKYNKLGQIKINNKFLRWIHTLFPCFEFSGTEQGGIIFTRDDNAICNWHWVPPPPGWPSKFLGREQDFTIHEEYDRFAS</sequence>
<protein>
    <recommendedName>
        <fullName evidence="3">F-box domain-containing protein</fullName>
    </recommendedName>
</protein>
<reference evidence="1" key="1">
    <citation type="submission" date="2021-10" db="EMBL/GenBank/DDBJ databases">
        <title>De novo Genome Assembly of Clathrus columnatus (Basidiomycota, Fungi) Using Illumina and Nanopore Sequence Data.</title>
        <authorList>
            <person name="Ogiso-Tanaka E."/>
            <person name="Itagaki H."/>
            <person name="Hosoya T."/>
            <person name="Hosaka K."/>
        </authorList>
    </citation>
    <scope>NUCLEOTIDE SEQUENCE</scope>
    <source>
        <strain evidence="1">MO-923</strain>
    </source>
</reference>
<comment type="caution">
    <text evidence="1">The sequence shown here is derived from an EMBL/GenBank/DDBJ whole genome shotgun (WGS) entry which is preliminary data.</text>
</comment>
<organism evidence="1 2">
    <name type="scientific">Clathrus columnatus</name>
    <dbReference type="NCBI Taxonomy" id="1419009"/>
    <lineage>
        <taxon>Eukaryota</taxon>
        <taxon>Fungi</taxon>
        <taxon>Dikarya</taxon>
        <taxon>Basidiomycota</taxon>
        <taxon>Agaricomycotina</taxon>
        <taxon>Agaricomycetes</taxon>
        <taxon>Phallomycetidae</taxon>
        <taxon>Phallales</taxon>
        <taxon>Clathraceae</taxon>
        <taxon>Clathrus</taxon>
    </lineage>
</organism>
<accession>A0AAV5A802</accession>
<evidence type="ECO:0008006" key="3">
    <source>
        <dbReference type="Google" id="ProtNLM"/>
    </source>
</evidence>
<name>A0AAV5A802_9AGAM</name>
<gene>
    <name evidence="1" type="ORF">Clacol_004984</name>
</gene>
<dbReference type="EMBL" id="BPWL01000005">
    <property type="protein sequence ID" value="GJJ10756.1"/>
    <property type="molecule type" value="Genomic_DNA"/>
</dbReference>